<dbReference type="STRING" id="6526.A0A2C9L3W2"/>
<feature type="region of interest" description="Disordered" evidence="5">
    <location>
        <begin position="1501"/>
        <end position="1525"/>
    </location>
</feature>
<feature type="compositionally biased region" description="Polar residues" evidence="5">
    <location>
        <begin position="59"/>
        <end position="73"/>
    </location>
</feature>
<feature type="coiled-coil region" evidence="4">
    <location>
        <begin position="360"/>
        <end position="531"/>
    </location>
</feature>
<feature type="compositionally biased region" description="Polar residues" evidence="5">
    <location>
        <begin position="757"/>
        <end position="778"/>
    </location>
</feature>
<dbReference type="Pfam" id="PF00038">
    <property type="entry name" value="Filament"/>
    <property type="match status" value="2"/>
</dbReference>
<keyword evidence="2 4" id="KW-0175">Coiled coil</keyword>
<evidence type="ECO:0000256" key="3">
    <source>
        <dbReference type="RuleBase" id="RU000685"/>
    </source>
</evidence>
<feature type="region of interest" description="Disordered" evidence="5">
    <location>
        <begin position="658"/>
        <end position="692"/>
    </location>
</feature>
<dbReference type="PANTHER" id="PTHR45721:SF12">
    <property type="entry name" value="INTERMEDIATE FILAMENT PROTEIN IFA-1"/>
    <property type="match status" value="1"/>
</dbReference>
<feature type="region of interest" description="Disordered" evidence="5">
    <location>
        <begin position="1123"/>
        <end position="1244"/>
    </location>
</feature>
<dbReference type="GO" id="GO:0007097">
    <property type="term" value="P:nuclear migration"/>
    <property type="evidence" value="ECO:0007669"/>
    <property type="project" value="TreeGrafter"/>
</dbReference>
<evidence type="ECO:0000256" key="1">
    <source>
        <dbReference type="ARBA" id="ARBA00022754"/>
    </source>
</evidence>
<feature type="coiled-coil region" evidence="4">
    <location>
        <begin position="265"/>
        <end position="331"/>
    </location>
</feature>
<feature type="compositionally biased region" description="Basic and acidic residues" evidence="5">
    <location>
        <begin position="676"/>
        <end position="691"/>
    </location>
</feature>
<dbReference type="GO" id="GO:0006998">
    <property type="term" value="P:nuclear envelope organization"/>
    <property type="evidence" value="ECO:0007669"/>
    <property type="project" value="TreeGrafter"/>
</dbReference>
<dbReference type="GO" id="GO:0005200">
    <property type="term" value="F:structural constituent of cytoskeleton"/>
    <property type="evidence" value="ECO:0007669"/>
    <property type="project" value="TreeGrafter"/>
</dbReference>
<dbReference type="KEGG" id="bgt:106050951"/>
<feature type="compositionally biased region" description="Polar residues" evidence="5">
    <location>
        <begin position="12"/>
        <end position="25"/>
    </location>
</feature>
<reference evidence="7" key="1">
    <citation type="submission" date="2020-05" db="UniProtKB">
        <authorList>
            <consortium name="EnsemblMetazoa"/>
        </authorList>
    </citation>
    <scope>IDENTIFICATION</scope>
    <source>
        <strain evidence="7">BB02</strain>
    </source>
</reference>
<feature type="compositionally biased region" description="Basic and acidic residues" evidence="5">
    <location>
        <begin position="960"/>
        <end position="1021"/>
    </location>
</feature>
<dbReference type="PROSITE" id="PS51842">
    <property type="entry name" value="IF_ROD_2"/>
    <property type="match status" value="2"/>
</dbReference>
<dbReference type="Proteomes" id="UP000076420">
    <property type="component" value="Unassembled WGS sequence"/>
</dbReference>
<evidence type="ECO:0000259" key="6">
    <source>
        <dbReference type="PROSITE" id="PS51842"/>
    </source>
</evidence>
<feature type="region of interest" description="Disordered" evidence="5">
    <location>
        <begin position="704"/>
        <end position="743"/>
    </location>
</feature>
<dbReference type="OrthoDB" id="2441647at2759"/>
<keyword evidence="1 3" id="KW-0403">Intermediate filament</keyword>
<evidence type="ECO:0000256" key="2">
    <source>
        <dbReference type="ARBA" id="ARBA00023054"/>
    </source>
</evidence>
<dbReference type="VEuPathDB" id="VectorBase:BGLB026781"/>
<feature type="region of interest" description="Disordered" evidence="5">
    <location>
        <begin position="1"/>
        <end position="73"/>
    </location>
</feature>
<dbReference type="EnsemblMetazoa" id="BGLB026781-RA">
    <property type="protein sequence ID" value="BGLB026781-PA"/>
    <property type="gene ID" value="BGLB026781"/>
</dbReference>
<evidence type="ECO:0000313" key="8">
    <source>
        <dbReference type="Proteomes" id="UP000076420"/>
    </source>
</evidence>
<dbReference type="GO" id="GO:0090435">
    <property type="term" value="P:protein localization to nuclear envelope"/>
    <property type="evidence" value="ECO:0007669"/>
    <property type="project" value="TreeGrafter"/>
</dbReference>
<feature type="compositionally biased region" description="Basic and acidic residues" evidence="5">
    <location>
        <begin position="111"/>
        <end position="121"/>
    </location>
</feature>
<feature type="region of interest" description="Disordered" evidence="5">
    <location>
        <begin position="92"/>
        <end position="121"/>
    </location>
</feature>
<dbReference type="Gene3D" id="1.20.5.1160">
    <property type="entry name" value="Vasodilator-stimulated phosphoprotein"/>
    <property type="match status" value="1"/>
</dbReference>
<evidence type="ECO:0000256" key="4">
    <source>
        <dbReference type="SAM" id="Coils"/>
    </source>
</evidence>
<feature type="compositionally biased region" description="Basic and acidic residues" evidence="5">
    <location>
        <begin position="942"/>
        <end position="952"/>
    </location>
</feature>
<feature type="domain" description="IF rod" evidence="6">
    <location>
        <begin position="1"/>
        <end position="353"/>
    </location>
</feature>
<feature type="compositionally biased region" description="Basic and acidic residues" evidence="5">
    <location>
        <begin position="704"/>
        <end position="718"/>
    </location>
</feature>
<feature type="compositionally biased region" description="Basic and acidic residues" evidence="5">
    <location>
        <begin position="46"/>
        <end position="58"/>
    </location>
</feature>
<dbReference type="SUPFAM" id="SSF64593">
    <property type="entry name" value="Intermediate filament protein, coiled coil region"/>
    <property type="match status" value="1"/>
</dbReference>
<evidence type="ECO:0000313" key="7">
    <source>
        <dbReference type="EnsemblMetazoa" id="BGLB026781-PA"/>
    </source>
</evidence>
<dbReference type="PANTHER" id="PTHR45721">
    <property type="entry name" value="LAMIN DM0-RELATED"/>
    <property type="match status" value="1"/>
</dbReference>
<dbReference type="GO" id="GO:0031507">
    <property type="term" value="P:heterochromatin formation"/>
    <property type="evidence" value="ECO:0007669"/>
    <property type="project" value="TreeGrafter"/>
</dbReference>
<protein>
    <recommendedName>
        <fullName evidence="6">IF rod domain-containing protein</fullName>
    </recommendedName>
</protein>
<dbReference type="VEuPathDB" id="VectorBase:BGLAX_037448"/>
<feature type="region of interest" description="Disordered" evidence="5">
    <location>
        <begin position="757"/>
        <end position="786"/>
    </location>
</feature>
<gene>
    <name evidence="7" type="primary">106050951</name>
</gene>
<feature type="domain" description="IF rod" evidence="6">
    <location>
        <begin position="372"/>
        <end position="533"/>
    </location>
</feature>
<proteinExistence type="inferred from homology"/>
<accession>A0A2C9L3W2</accession>
<feature type="compositionally biased region" description="Basic and acidic residues" evidence="5">
    <location>
        <begin position="1149"/>
        <end position="1179"/>
    </location>
</feature>
<organism evidence="7 8">
    <name type="scientific">Biomphalaria glabrata</name>
    <name type="common">Bloodfluke planorb</name>
    <name type="synonym">Freshwater snail</name>
    <dbReference type="NCBI Taxonomy" id="6526"/>
    <lineage>
        <taxon>Eukaryota</taxon>
        <taxon>Metazoa</taxon>
        <taxon>Spiralia</taxon>
        <taxon>Lophotrochozoa</taxon>
        <taxon>Mollusca</taxon>
        <taxon>Gastropoda</taxon>
        <taxon>Heterobranchia</taxon>
        <taxon>Euthyneura</taxon>
        <taxon>Panpulmonata</taxon>
        <taxon>Hygrophila</taxon>
        <taxon>Lymnaeoidea</taxon>
        <taxon>Planorbidae</taxon>
        <taxon>Biomphalaria</taxon>
    </lineage>
</organism>
<dbReference type="GO" id="GO:0005882">
    <property type="term" value="C:intermediate filament"/>
    <property type="evidence" value="ECO:0007669"/>
    <property type="project" value="UniProtKB-KW"/>
</dbReference>
<dbReference type="GO" id="GO:0051664">
    <property type="term" value="P:nuclear pore localization"/>
    <property type="evidence" value="ECO:0007669"/>
    <property type="project" value="TreeGrafter"/>
</dbReference>
<feature type="compositionally biased region" description="Acidic residues" evidence="5">
    <location>
        <begin position="1506"/>
        <end position="1519"/>
    </location>
</feature>
<dbReference type="InterPro" id="IPR039008">
    <property type="entry name" value="IF_rod_dom"/>
</dbReference>
<name>A0A2C9L3W2_BIOGL</name>
<feature type="compositionally biased region" description="Polar residues" evidence="5">
    <location>
        <begin position="658"/>
        <end position="670"/>
    </location>
</feature>
<feature type="compositionally biased region" description="Basic and acidic residues" evidence="5">
    <location>
        <begin position="1191"/>
        <end position="1209"/>
    </location>
</feature>
<comment type="similarity">
    <text evidence="3">Belongs to the intermediate filament family.</text>
</comment>
<dbReference type="GO" id="GO:0005652">
    <property type="term" value="C:nuclear lamina"/>
    <property type="evidence" value="ECO:0007669"/>
    <property type="project" value="TreeGrafter"/>
</dbReference>
<feature type="region of interest" description="Disordered" evidence="5">
    <location>
        <begin position="1619"/>
        <end position="1638"/>
    </location>
</feature>
<feature type="region of interest" description="Disordered" evidence="5">
    <location>
        <begin position="925"/>
        <end position="1025"/>
    </location>
</feature>
<dbReference type="PROSITE" id="PS00226">
    <property type="entry name" value="IF_ROD_1"/>
    <property type="match status" value="1"/>
</dbReference>
<evidence type="ECO:0000256" key="5">
    <source>
        <dbReference type="SAM" id="MobiDB-lite"/>
    </source>
</evidence>
<feature type="compositionally biased region" description="Acidic residues" evidence="5">
    <location>
        <begin position="1180"/>
        <end position="1190"/>
    </location>
</feature>
<dbReference type="InterPro" id="IPR018039">
    <property type="entry name" value="IF_conserved"/>
</dbReference>
<sequence>MLRMIPLRNSYRHSYSPYQPTSAKYDTNGLPYSATDSSRYSYVSPRLKESPLARDTTDRTSGITEGRSSPTTKTAAIPSVVLSTAAISPVKKHEQIDESMSSTTVAGRKSPQLEKGVKENLDIKVEVDERVEQTETTQGSNQSQPDADITEDENVEDLNTANDKTTIQLSEQDNDQLEHVQDEIIAKDSDQEEIEETQTEQLATELVHDASDVRKPIESDSKLSEVTDDLESDKEDVQEFRTGATKQNMEATHAREETKKLHKQLGDSRTRLADLEARNAQLEKQYQDLLRELEQKEHEHDIELNSLKDEMNKLRTEMEGMLVELQTLMDAKLSLELEIAAYRKLLEGEETRLDEAKKWRAQDRETINKLNQQVSELEGEIRMLRRTNDSLDTERQRDKATIARLQEELEKLRIDLSNETIARLDAENKYQTLLEEMEFLKSVHEQELKELSALAYRDTTAENREFWKNELSQAIRDIQQEYDLKVDQIRGEMETFYNLKVMSLHLANLKLLQASAQLEELQTSVHSEELQTSVHSEELQASAQLEELQTSVHSEELQTSVHSEELQASAQLEELQTSVHSEELQTSVHSEELQASAQLEELQTSVHSEELQTSVHSEELQASAQLKELQTSAHSEELQTSVHSEELQASAHLKELQTSAHSEELQTSVYSEEPDSSAHSEKPETSVHSEELQASAQLEELKTTAHSEELESSLHSEELQTSVHSEELETSVHSAEPDTSVHSEELKASVQLEELQTSAHSEELQTSVHSEELQSSVHSAEPETSVHSEELQTSVHSAESEISVHSEELQASGWLEELQTSAQSEELQTSIHSDEPDLSAHSEELQTSVHSKELQTLTQLEAMHSDDLHLSEQSENLATLTNFEETQIPSLSTTLQSSSHLIESEISEDFQTTQQFKELETFVSDKQKLSSTEIEDAQSALENKENKQRKETDDEQTLGLKEDEIIAEDKDKTISQDDDKLINEKIGHEQSVKHGDEEYELKAEDKNEKLAKSDEEQKIVPEDDDIFSEIKDDKIVTEKEVDEHITKDELPLHQEDTSLSSEGEFQVDKVALEPVDLAHEKQLPILKDDVKSSEDEHFEKNDMNKIHDDGEKIVEDNVDVQSLESKSDDQSFVGLENEATLASEETELTSEHEDDQLTIKHKEDDQTQEHHDDKLRLEHEEAEETQQEEDNTTKDLKHEQQETLCKDETMPEFIGRVETPFPEESLVSNQKNDIPPDSEQDELHLETTSSQLVVQSVVESAVKYSIEQISTERSAEHQLEIETDKELLISPTSEEDVIISKTFTLSESSAKFLSEETSHAFVGSTYVSEDTGHFSAEGTTHVSGSLILDADTVGAQIGFTESVQTEGIQHKTEKDEHKEIVTDAADLSNEQKQSLQGVDGVCLVVKTKSDSFEDQTDNVDETHDLEYNAENDVRNISQETLQTEFLEGQENDINPQSTLGYAQEISEQEGTSLVLSSPDNSAADLIAKTDDSQAIAVATLDKAGEDTDDDLLQDDDNETEEQKKYDEEEDMLLTGVVSAKSFPCDEEQIIGYNQTTEQLHPRDFVADGKLSKESEIVADLKTKGFNGLDQTVTESSFDSSSQQYAEEYQELNYAGVQKSHNTVEDYGTSSDSVKNQVHDVPIKSFPAQEMDQVSHDIETAQDDQDFAVQNISK</sequence>
<dbReference type="Gene3D" id="1.20.5.170">
    <property type="match status" value="1"/>
</dbReference>
<feature type="region of interest" description="Disordered" evidence="5">
    <location>
        <begin position="1089"/>
        <end position="1111"/>
    </location>
</feature>